<accession>D3LUJ3</accession>
<comment type="caution">
    <text evidence="9">The sequence shown here is derived from an EMBL/GenBank/DDBJ whole genome shotgun (WGS) entry which is preliminary data.</text>
</comment>
<dbReference type="eggNOG" id="COG1575">
    <property type="taxonomic scope" value="Bacteria"/>
</dbReference>
<feature type="transmembrane region" description="Helical" evidence="8">
    <location>
        <begin position="145"/>
        <end position="165"/>
    </location>
</feature>
<dbReference type="InterPro" id="IPR044878">
    <property type="entry name" value="UbiA_sf"/>
</dbReference>
<feature type="transmembrane region" description="Helical" evidence="8">
    <location>
        <begin position="90"/>
        <end position="107"/>
    </location>
</feature>
<dbReference type="EMBL" id="AFIJ01000039">
    <property type="protein sequence ID" value="EGL39219.1"/>
    <property type="molecule type" value="Genomic_DNA"/>
</dbReference>
<reference evidence="11" key="1">
    <citation type="submission" date="2009-12" db="EMBL/GenBank/DDBJ databases">
        <title>Sequence of Clostridiales genomosp. BVAB3 str. UPII9-5.</title>
        <authorList>
            <person name="Madupu R."/>
            <person name="Durkin A.S."/>
            <person name="Torralba M."/>
            <person name="Methe B."/>
            <person name="Sutton G.G."/>
            <person name="Strausberg R.L."/>
            <person name="Nelson K.E."/>
        </authorList>
    </citation>
    <scope>NUCLEOTIDE SEQUENCE [LARGE SCALE GENOMIC DNA]</scope>
    <source>
        <strain evidence="11">28L</strain>
    </source>
</reference>
<keyword evidence="6 8" id="KW-1133">Transmembrane helix</keyword>
<protein>
    <submittedName>
        <fullName evidence="9">1,4-dihydroxy-2-naphthoate octaprenyltransferase</fullName>
        <ecNumber evidence="9">2.5.1.-</ecNumber>
    </submittedName>
</protein>
<dbReference type="STRING" id="699218.HMPREF0889_0183"/>
<evidence type="ECO:0000256" key="6">
    <source>
        <dbReference type="ARBA" id="ARBA00022989"/>
    </source>
</evidence>
<organism evidence="9 11">
    <name type="scientific">Megasphaera lornae</name>
    <dbReference type="NCBI Taxonomy" id="1000568"/>
    <lineage>
        <taxon>Bacteria</taxon>
        <taxon>Bacillati</taxon>
        <taxon>Bacillota</taxon>
        <taxon>Negativicutes</taxon>
        <taxon>Veillonellales</taxon>
        <taxon>Veillonellaceae</taxon>
        <taxon>Megasphaera</taxon>
    </lineage>
</organism>
<dbReference type="InterPro" id="IPR000537">
    <property type="entry name" value="UbiA_prenyltransferase"/>
</dbReference>
<evidence type="ECO:0000313" key="12">
    <source>
        <dbReference type="Proteomes" id="UP000004018"/>
    </source>
</evidence>
<feature type="transmembrane region" description="Helical" evidence="8">
    <location>
        <begin position="113"/>
        <end position="133"/>
    </location>
</feature>
<dbReference type="CDD" id="cd13962">
    <property type="entry name" value="PT_UbiA_UBIAD1"/>
    <property type="match status" value="1"/>
</dbReference>
<dbReference type="Pfam" id="PF01040">
    <property type="entry name" value="UbiA"/>
    <property type="match status" value="1"/>
</dbReference>
<dbReference type="PANTHER" id="PTHR13929">
    <property type="entry name" value="1,4-DIHYDROXY-2-NAPHTHOATE OCTAPRENYLTRANSFERASE"/>
    <property type="match status" value="1"/>
</dbReference>
<dbReference type="Proteomes" id="UP000004018">
    <property type="component" value="Unassembled WGS sequence"/>
</dbReference>
<dbReference type="AlphaFoldDB" id="D3LUJ3"/>
<dbReference type="EMBL" id="ADGP01000018">
    <property type="protein sequence ID" value="EFD94181.1"/>
    <property type="molecule type" value="Genomic_DNA"/>
</dbReference>
<comment type="subcellular location">
    <subcellularLocation>
        <location evidence="1">Membrane</location>
        <topology evidence="1">Multi-pass membrane protein</topology>
    </subcellularLocation>
</comment>
<dbReference type="InterPro" id="IPR026046">
    <property type="entry name" value="UBIAD1"/>
</dbReference>
<dbReference type="PIRSF" id="PIRSF005355">
    <property type="entry name" value="UBIAD1"/>
    <property type="match status" value="1"/>
</dbReference>
<feature type="transmembrane region" description="Helical" evidence="8">
    <location>
        <begin position="171"/>
        <end position="192"/>
    </location>
</feature>
<dbReference type="RefSeq" id="WP_007391652.1">
    <property type="nucleotide sequence ID" value="NZ_AFIJ01000039.1"/>
</dbReference>
<keyword evidence="3" id="KW-0474">Menaquinone biosynthesis</keyword>
<comment type="pathway">
    <text evidence="2">Quinol/quinone metabolism; menaquinone biosynthesis.</text>
</comment>
<keyword evidence="7 8" id="KW-0472">Membrane</keyword>
<evidence type="ECO:0000256" key="4">
    <source>
        <dbReference type="ARBA" id="ARBA00022679"/>
    </source>
</evidence>
<dbReference type="EC" id="2.5.1.-" evidence="9"/>
<dbReference type="GO" id="GO:0004659">
    <property type="term" value="F:prenyltransferase activity"/>
    <property type="evidence" value="ECO:0007669"/>
    <property type="project" value="InterPro"/>
</dbReference>
<evidence type="ECO:0000313" key="10">
    <source>
        <dbReference type="EMBL" id="EGL39219.1"/>
    </source>
</evidence>
<evidence type="ECO:0000256" key="8">
    <source>
        <dbReference type="SAM" id="Phobius"/>
    </source>
</evidence>
<feature type="transmembrane region" description="Helical" evidence="8">
    <location>
        <begin position="277"/>
        <end position="300"/>
    </location>
</feature>
<evidence type="ECO:0000256" key="7">
    <source>
        <dbReference type="ARBA" id="ARBA00023136"/>
    </source>
</evidence>
<proteinExistence type="predicted"/>
<feature type="transmembrane region" description="Helical" evidence="8">
    <location>
        <begin position="221"/>
        <end position="251"/>
    </location>
</feature>
<sequence length="302" mass="32362">MRQAWNLAAPHTWPATLIPVALGELYCVAHQYALSLSTAIALTAACLAMQAAVNTLNDYFDFVKGTDKPEDRVAADDAVLVYGQVPPRQALLLGIFFLAVAAVIAIPRLLQAGIVPVEIGVIGAITVLLYSGGKMPISYLPFGEVVSGVVMGGGIPLGIIAVVTGRWEVQVLFWAVPVIIGISLIMMTNNTCDVERDRRSGRKTLPVILGRARARHWYRRLVALWLFTLAVCGTVYMGAGTLVMGLGLWLLGKKFFIRMFTASLTATERLQQMRTVVGANLLCGIAYTGILGVVVLGGALHG</sequence>
<dbReference type="OrthoDB" id="9767568at2"/>
<evidence type="ECO:0000313" key="11">
    <source>
        <dbReference type="Proteomes" id="UP000003242"/>
    </source>
</evidence>
<dbReference type="GO" id="GO:0042371">
    <property type="term" value="P:vitamin K biosynthetic process"/>
    <property type="evidence" value="ECO:0007669"/>
    <property type="project" value="TreeGrafter"/>
</dbReference>
<reference evidence="10 12" key="3">
    <citation type="submission" date="2011-04" db="EMBL/GenBank/DDBJ databases">
        <authorList>
            <person name="Harkins D.M."/>
            <person name="Madupu R."/>
            <person name="Durkin A.S."/>
            <person name="Torralba M."/>
            <person name="Methe B."/>
            <person name="Sutton G.G."/>
            <person name="Nelson K.E."/>
        </authorList>
    </citation>
    <scope>NUCLEOTIDE SEQUENCE [LARGE SCALE GENOMIC DNA]</scope>
    <source>
        <strain evidence="10 12">UPII 199-6</strain>
    </source>
</reference>
<dbReference type="GO" id="GO:0016020">
    <property type="term" value="C:membrane"/>
    <property type="evidence" value="ECO:0007669"/>
    <property type="project" value="UniProtKB-SubCell"/>
</dbReference>
<dbReference type="UniPathway" id="UPA00079"/>
<dbReference type="GO" id="GO:0009234">
    <property type="term" value="P:menaquinone biosynthetic process"/>
    <property type="evidence" value="ECO:0007669"/>
    <property type="project" value="UniProtKB-UniPathway"/>
</dbReference>
<keyword evidence="5 8" id="KW-0812">Transmembrane</keyword>
<dbReference type="Gene3D" id="1.10.357.140">
    <property type="entry name" value="UbiA prenyltransferase"/>
    <property type="match status" value="1"/>
</dbReference>
<reference evidence="9" key="2">
    <citation type="submission" date="2009-12" db="EMBL/GenBank/DDBJ databases">
        <authorList>
            <person name="Madupu R."/>
            <person name="Durkin A.S."/>
            <person name="Torralba M."/>
            <person name="Methe B."/>
            <person name="Sutton G.G."/>
            <person name="Strausberg R.L."/>
            <person name="Nelson K.E."/>
        </authorList>
    </citation>
    <scope>NUCLEOTIDE SEQUENCE</scope>
    <source>
        <strain evidence="9">28L</strain>
    </source>
</reference>
<dbReference type="Proteomes" id="UP000003242">
    <property type="component" value="Unassembled WGS sequence"/>
</dbReference>
<evidence type="ECO:0000256" key="2">
    <source>
        <dbReference type="ARBA" id="ARBA00004863"/>
    </source>
</evidence>
<evidence type="ECO:0000313" key="9">
    <source>
        <dbReference type="EMBL" id="EFD94181.1"/>
    </source>
</evidence>
<dbReference type="PANTHER" id="PTHR13929:SF0">
    <property type="entry name" value="UBIA PRENYLTRANSFERASE DOMAIN-CONTAINING PROTEIN 1"/>
    <property type="match status" value="1"/>
</dbReference>
<keyword evidence="12" id="KW-1185">Reference proteome</keyword>
<evidence type="ECO:0000256" key="5">
    <source>
        <dbReference type="ARBA" id="ARBA00022692"/>
    </source>
</evidence>
<evidence type="ECO:0000256" key="3">
    <source>
        <dbReference type="ARBA" id="ARBA00022428"/>
    </source>
</evidence>
<name>D3LUJ3_9FIRM</name>
<feature type="transmembrane region" description="Helical" evidence="8">
    <location>
        <begin position="33"/>
        <end position="53"/>
    </location>
</feature>
<evidence type="ECO:0000256" key="1">
    <source>
        <dbReference type="ARBA" id="ARBA00004141"/>
    </source>
</evidence>
<gene>
    <name evidence="9" type="ORF">HMPREF0889_0183</name>
    <name evidence="10" type="ORF">HMPREF1039_0552</name>
</gene>
<keyword evidence="4 9" id="KW-0808">Transferase</keyword>